<keyword evidence="1" id="KW-0808">Transferase</keyword>
<dbReference type="GO" id="GO:0016740">
    <property type="term" value="F:transferase activity"/>
    <property type="evidence" value="ECO:0007669"/>
    <property type="project" value="UniProtKB-KW"/>
</dbReference>
<evidence type="ECO:0000313" key="2">
    <source>
        <dbReference type="EMBL" id="KAK7252495.1"/>
    </source>
</evidence>
<organism evidence="2 3">
    <name type="scientific">Crotalaria pallida</name>
    <name type="common">Smooth rattlebox</name>
    <name type="synonym">Crotalaria striata</name>
    <dbReference type="NCBI Taxonomy" id="3830"/>
    <lineage>
        <taxon>Eukaryota</taxon>
        <taxon>Viridiplantae</taxon>
        <taxon>Streptophyta</taxon>
        <taxon>Embryophyta</taxon>
        <taxon>Tracheophyta</taxon>
        <taxon>Spermatophyta</taxon>
        <taxon>Magnoliopsida</taxon>
        <taxon>eudicotyledons</taxon>
        <taxon>Gunneridae</taxon>
        <taxon>Pentapetalae</taxon>
        <taxon>rosids</taxon>
        <taxon>fabids</taxon>
        <taxon>Fabales</taxon>
        <taxon>Fabaceae</taxon>
        <taxon>Papilionoideae</taxon>
        <taxon>50 kb inversion clade</taxon>
        <taxon>genistoids sensu lato</taxon>
        <taxon>core genistoids</taxon>
        <taxon>Crotalarieae</taxon>
        <taxon>Crotalaria</taxon>
    </lineage>
</organism>
<keyword evidence="3" id="KW-1185">Reference proteome</keyword>
<accession>A0AAN9EBB5</accession>
<evidence type="ECO:0000313" key="3">
    <source>
        <dbReference type="Proteomes" id="UP001372338"/>
    </source>
</evidence>
<evidence type="ECO:0000256" key="1">
    <source>
        <dbReference type="ARBA" id="ARBA00022679"/>
    </source>
</evidence>
<dbReference type="PANTHER" id="PTHR31896">
    <property type="entry name" value="FAMILY REGULATORY PROTEIN, PUTATIVE (AFU_ORTHOLOGUE AFUA_3G14730)-RELATED"/>
    <property type="match status" value="1"/>
</dbReference>
<dbReference type="Gene3D" id="3.30.559.10">
    <property type="entry name" value="Chloramphenicol acetyltransferase-like domain"/>
    <property type="match status" value="2"/>
</dbReference>
<dbReference type="InterPro" id="IPR023213">
    <property type="entry name" value="CAT-like_dom_sf"/>
</dbReference>
<sequence>MANIRIISTSSIQAPSSTIGQSPKKIHLAPWDLKFLKFEMNQEGLLYHNPINNVKDQIQQLKHSLSSTLHFFPPFTGRLVIVLEHEDNNTASSYLLCNNAGAAFVHAVADNTFVADILQSTYIPQILCSFFPQSGVKNFEGTSQPLLAVQVTELGDGIFIGFTFNHVVADGKSFYRFVNSWAEISRGCNKIITKLPTFERWFLDGVDPPIRFPFTKEEMMMMKQHSDENFKPQSPPVRIFLFTKEKISQLRSKANEEANTNKISSLQALLNHLWHFVTSAQKLDPREETCYNIVIYIDFRGRIIPPLGENYFGNGVEAVVVTMKVGELLEGGLGKGAWEIHKMIDSHFDEKVKSYYKSWVKNPYFIKPRETQVSDSLTIAHSPKFNVYDNDFGWGKAVAARSGSANSRYGKISVLAGVEEGSIEIHACLPYEILEVMGNDPYFTNVIISRNAKL</sequence>
<dbReference type="Pfam" id="PF02458">
    <property type="entry name" value="Transferase"/>
    <property type="match status" value="1"/>
</dbReference>
<gene>
    <name evidence="2" type="ORF">RIF29_36474</name>
</gene>
<dbReference type="Proteomes" id="UP001372338">
    <property type="component" value="Unassembled WGS sequence"/>
</dbReference>
<reference evidence="2 3" key="1">
    <citation type="submission" date="2024-01" db="EMBL/GenBank/DDBJ databases">
        <title>The genomes of 5 underutilized Papilionoideae crops provide insights into root nodulation and disease resistanc.</title>
        <authorList>
            <person name="Yuan L."/>
        </authorList>
    </citation>
    <scope>NUCLEOTIDE SEQUENCE [LARGE SCALE GENOMIC DNA]</scope>
    <source>
        <strain evidence="2">ZHUSHIDOU_FW_LH</strain>
        <tissue evidence="2">Leaf</tissue>
    </source>
</reference>
<protein>
    <submittedName>
        <fullName evidence="2">Uncharacterized protein</fullName>
    </submittedName>
</protein>
<dbReference type="EMBL" id="JAYWIO010000007">
    <property type="protein sequence ID" value="KAK7252495.1"/>
    <property type="molecule type" value="Genomic_DNA"/>
</dbReference>
<comment type="caution">
    <text evidence="2">The sequence shown here is derived from an EMBL/GenBank/DDBJ whole genome shotgun (WGS) entry which is preliminary data.</text>
</comment>
<proteinExistence type="predicted"/>
<dbReference type="PANTHER" id="PTHR31896:SF43">
    <property type="entry name" value="PROTEIN ENHANCED PSEUDOMONAS SUSCEPTIBILITY 1"/>
    <property type="match status" value="1"/>
</dbReference>
<dbReference type="AlphaFoldDB" id="A0AAN9EBB5"/>
<name>A0AAN9EBB5_CROPI</name>
<dbReference type="InterPro" id="IPR051283">
    <property type="entry name" value="Sec_Metabolite_Acyltrans"/>
</dbReference>